<keyword evidence="2" id="KW-0732">Signal</keyword>
<evidence type="ECO:0000313" key="5">
    <source>
        <dbReference type="Proteomes" id="UP000308768"/>
    </source>
</evidence>
<keyword evidence="5" id="KW-1185">Reference proteome</keyword>
<dbReference type="OrthoDB" id="74764at2759"/>
<gene>
    <name evidence="4" type="ORF">B0A49_07177</name>
</gene>
<evidence type="ECO:0000256" key="1">
    <source>
        <dbReference type="SAM" id="MobiDB-lite"/>
    </source>
</evidence>
<accession>A0A4U0WV86</accession>
<evidence type="ECO:0000259" key="3">
    <source>
        <dbReference type="Pfam" id="PF09362"/>
    </source>
</evidence>
<dbReference type="EMBL" id="NAJN01001117">
    <property type="protein sequence ID" value="TKA65635.1"/>
    <property type="molecule type" value="Genomic_DNA"/>
</dbReference>
<evidence type="ECO:0000256" key="2">
    <source>
        <dbReference type="SAM" id="SignalP"/>
    </source>
</evidence>
<feature type="signal peptide" evidence="2">
    <location>
        <begin position="1"/>
        <end position="25"/>
    </location>
</feature>
<comment type="caution">
    <text evidence="4">The sequence shown here is derived from an EMBL/GenBank/DDBJ whole genome shotgun (WGS) entry which is preliminary data.</text>
</comment>
<dbReference type="AlphaFoldDB" id="A0A4U0WV86"/>
<dbReference type="Pfam" id="PF09362">
    <property type="entry name" value="DUF1996"/>
    <property type="match status" value="1"/>
</dbReference>
<name>A0A4U0WV86_9PEZI</name>
<feature type="domain" description="DUF1996" evidence="3">
    <location>
        <begin position="41"/>
        <end position="286"/>
    </location>
</feature>
<evidence type="ECO:0000313" key="4">
    <source>
        <dbReference type="EMBL" id="TKA65635.1"/>
    </source>
</evidence>
<dbReference type="InterPro" id="IPR018535">
    <property type="entry name" value="DUF1996"/>
</dbReference>
<organism evidence="4 5">
    <name type="scientific">Cryomyces minteri</name>
    <dbReference type="NCBI Taxonomy" id="331657"/>
    <lineage>
        <taxon>Eukaryota</taxon>
        <taxon>Fungi</taxon>
        <taxon>Dikarya</taxon>
        <taxon>Ascomycota</taxon>
        <taxon>Pezizomycotina</taxon>
        <taxon>Dothideomycetes</taxon>
        <taxon>Dothideomycetes incertae sedis</taxon>
        <taxon>Cryomyces</taxon>
    </lineage>
</organism>
<feature type="region of interest" description="Disordered" evidence="1">
    <location>
        <begin position="422"/>
        <end position="446"/>
    </location>
</feature>
<sequence>MMVALSQSVLTAVLVILSLTGVSDAFWRLPCRARSGLGRIDPLVDSGSVADHVHAIHGGNNFGLSSTSDDLLKSSCTSCGVTEDLSAYWTPSLHFMYPNGTSVMVEQVGGMLAYYLLYGENIKAFPRGFAMLAGDKRLRNFTWPVPDPPKSDWSGDETSQFALSQKALGFNCLNYGKNPEPSLFRHFMPDKQYLDANCADGLRLELMFPSCWNGKEVNPDDHHSHVAYPSLVMTGECPSGFHTQLPSLFYETIWATNAFAGIEGQFLLSNGDPTGYGYHGDFIMGWGPKFLQNAVDTCTNPSGRVEDCPLFTLQSDSDSAKCTFEVPSEVAHDNPAGPRDGLALSVPVQAGPEYATVYPVVTNGQAAPSSQAPKKSSAALSSIVTPSSVPTLSYSAATKTATDAYGGGIAVAQAVSSSAAASSPAAPSSAQATSPEASSAVAPSLSDAPSAVEHSYSQITSAPLRDNYFQGNRHANIVATSYMTKGDEAWEILIEEVEITVTASPTAAYKHRRHTHQRRNKHGVL</sequence>
<dbReference type="STRING" id="331657.A0A4U0WV86"/>
<proteinExistence type="predicted"/>
<dbReference type="Proteomes" id="UP000308768">
    <property type="component" value="Unassembled WGS sequence"/>
</dbReference>
<dbReference type="PANTHER" id="PTHR43662">
    <property type="match status" value="1"/>
</dbReference>
<feature type="compositionally biased region" description="Low complexity" evidence="1">
    <location>
        <begin position="422"/>
        <end position="440"/>
    </location>
</feature>
<dbReference type="PANTHER" id="PTHR43662:SF7">
    <property type="entry name" value="DUF1996 DOMAIN-CONTAINING PROTEIN"/>
    <property type="match status" value="1"/>
</dbReference>
<reference evidence="4 5" key="1">
    <citation type="submission" date="2017-03" db="EMBL/GenBank/DDBJ databases">
        <title>Genomes of endolithic fungi from Antarctica.</title>
        <authorList>
            <person name="Coleine C."/>
            <person name="Masonjones S."/>
            <person name="Stajich J.E."/>
        </authorList>
    </citation>
    <scope>NUCLEOTIDE SEQUENCE [LARGE SCALE GENOMIC DNA]</scope>
    <source>
        <strain evidence="4 5">CCFEE 5187</strain>
    </source>
</reference>
<feature type="chain" id="PRO_5020588839" description="DUF1996 domain-containing protein" evidence="2">
    <location>
        <begin position="26"/>
        <end position="525"/>
    </location>
</feature>
<protein>
    <recommendedName>
        <fullName evidence="3">DUF1996 domain-containing protein</fullName>
    </recommendedName>
</protein>